<evidence type="ECO:0000256" key="6">
    <source>
        <dbReference type="ARBA" id="ARBA00022884"/>
    </source>
</evidence>
<evidence type="ECO:0000256" key="7">
    <source>
        <dbReference type="ARBA" id="ARBA00023274"/>
    </source>
</evidence>
<dbReference type="PROSITE" id="PS50102">
    <property type="entry name" value="RRM"/>
    <property type="match status" value="1"/>
</dbReference>
<evidence type="ECO:0000256" key="4">
    <source>
        <dbReference type="ARBA" id="ARBA00022664"/>
    </source>
</evidence>
<sequence length="146" mass="15823">MASQAEASAAKQTLDGYMLGGRSLTVSFPQSNRDRPRPPPQREFGGGNGVGGGSFDSGNKLFVGNLSWGVDDASLQNMFSRYGTIVDARVVYDRETGRSRGFGFVTLSNAEEVNEAIQNMDGADFDGRQIRVNLAGDKPPPRIREY</sequence>
<comment type="subcellular location">
    <subcellularLocation>
        <location evidence="1">Plastid</location>
        <location evidence="1">Chloroplast</location>
    </subcellularLocation>
</comment>
<gene>
    <name evidence="11" type="ORF">CSSPJE1EN2_LOCUS14828</name>
</gene>
<evidence type="ECO:0000256" key="5">
    <source>
        <dbReference type="ARBA" id="ARBA00022737"/>
    </source>
</evidence>
<name>A0ABP1BAE6_9BRYO</name>
<keyword evidence="2" id="KW-0150">Chloroplast</keyword>
<accession>A0ABP1BAE6</accession>
<feature type="domain" description="RRM" evidence="10">
    <location>
        <begin position="59"/>
        <end position="137"/>
    </location>
</feature>
<dbReference type="InterPro" id="IPR048289">
    <property type="entry name" value="RRM2_NsCP33-like"/>
</dbReference>
<keyword evidence="4" id="KW-0507">mRNA processing</keyword>
<proteinExistence type="predicted"/>
<evidence type="ECO:0000256" key="1">
    <source>
        <dbReference type="ARBA" id="ARBA00004229"/>
    </source>
</evidence>
<keyword evidence="7" id="KW-0687">Ribonucleoprotein</keyword>
<evidence type="ECO:0000256" key="2">
    <source>
        <dbReference type="ARBA" id="ARBA00022528"/>
    </source>
</evidence>
<dbReference type="InterPro" id="IPR050502">
    <property type="entry name" value="Euk_RNA-bind_prot"/>
</dbReference>
<dbReference type="EMBL" id="OZ023703">
    <property type="protein sequence ID" value="CAK9872231.1"/>
    <property type="molecule type" value="Genomic_DNA"/>
</dbReference>
<dbReference type="InterPro" id="IPR035979">
    <property type="entry name" value="RBD_domain_sf"/>
</dbReference>
<evidence type="ECO:0000259" key="10">
    <source>
        <dbReference type="PROSITE" id="PS50102"/>
    </source>
</evidence>
<evidence type="ECO:0000256" key="8">
    <source>
        <dbReference type="PROSITE-ProRule" id="PRU00176"/>
    </source>
</evidence>
<organism evidence="11 12">
    <name type="scientific">Sphagnum jensenii</name>
    <dbReference type="NCBI Taxonomy" id="128206"/>
    <lineage>
        <taxon>Eukaryota</taxon>
        <taxon>Viridiplantae</taxon>
        <taxon>Streptophyta</taxon>
        <taxon>Embryophyta</taxon>
        <taxon>Bryophyta</taxon>
        <taxon>Sphagnophytina</taxon>
        <taxon>Sphagnopsida</taxon>
        <taxon>Sphagnales</taxon>
        <taxon>Sphagnaceae</taxon>
        <taxon>Sphagnum</taxon>
    </lineage>
</organism>
<dbReference type="Proteomes" id="UP001497522">
    <property type="component" value="Chromosome 2"/>
</dbReference>
<evidence type="ECO:0000313" key="12">
    <source>
        <dbReference type="Proteomes" id="UP001497522"/>
    </source>
</evidence>
<keyword evidence="12" id="KW-1185">Reference proteome</keyword>
<dbReference type="SMART" id="SM00360">
    <property type="entry name" value="RRM"/>
    <property type="match status" value="1"/>
</dbReference>
<dbReference type="Pfam" id="PF00076">
    <property type="entry name" value="RRM_1"/>
    <property type="match status" value="1"/>
</dbReference>
<dbReference type="InterPro" id="IPR012677">
    <property type="entry name" value="Nucleotide-bd_a/b_plait_sf"/>
</dbReference>
<evidence type="ECO:0000313" key="11">
    <source>
        <dbReference type="EMBL" id="CAK9872231.1"/>
    </source>
</evidence>
<evidence type="ECO:0000256" key="9">
    <source>
        <dbReference type="SAM" id="MobiDB-lite"/>
    </source>
</evidence>
<evidence type="ECO:0000256" key="3">
    <source>
        <dbReference type="ARBA" id="ARBA00022640"/>
    </source>
</evidence>
<dbReference type="CDD" id="cd21608">
    <property type="entry name" value="RRM2_NsCP33_like"/>
    <property type="match status" value="1"/>
</dbReference>
<dbReference type="PANTHER" id="PTHR48025:SF1">
    <property type="entry name" value="RRM DOMAIN-CONTAINING PROTEIN"/>
    <property type="match status" value="1"/>
</dbReference>
<dbReference type="Gene3D" id="3.30.70.330">
    <property type="match status" value="2"/>
</dbReference>
<feature type="region of interest" description="Disordered" evidence="9">
    <location>
        <begin position="22"/>
        <end position="52"/>
    </location>
</feature>
<keyword evidence="5" id="KW-0677">Repeat</keyword>
<keyword evidence="3" id="KW-0934">Plastid</keyword>
<dbReference type="PANTHER" id="PTHR48025">
    <property type="entry name" value="OS02G0815200 PROTEIN"/>
    <property type="match status" value="1"/>
</dbReference>
<dbReference type="SUPFAM" id="SSF54928">
    <property type="entry name" value="RNA-binding domain, RBD"/>
    <property type="match status" value="2"/>
</dbReference>
<keyword evidence="6 8" id="KW-0694">RNA-binding</keyword>
<protein>
    <recommendedName>
        <fullName evidence="10">RRM domain-containing protein</fullName>
    </recommendedName>
</protein>
<reference evidence="11 12" key="1">
    <citation type="submission" date="2024-03" db="EMBL/GenBank/DDBJ databases">
        <authorList>
            <consortium name="ELIXIR-Norway"/>
            <consortium name="Elixir Norway"/>
        </authorList>
    </citation>
    <scope>NUCLEOTIDE SEQUENCE [LARGE SCALE GENOMIC DNA]</scope>
</reference>
<dbReference type="InterPro" id="IPR000504">
    <property type="entry name" value="RRM_dom"/>
</dbReference>